<comment type="caution">
    <text evidence="1">The sequence shown here is derived from an EMBL/GenBank/DDBJ whole genome shotgun (WGS) entry which is preliminary data.</text>
</comment>
<dbReference type="InterPro" id="IPR055091">
    <property type="entry name" value="WelO5-like"/>
</dbReference>
<protein>
    <recommendedName>
        <fullName evidence="3">2OG-Fe(II) oxygenase superfamily protein</fullName>
    </recommendedName>
</protein>
<dbReference type="EMBL" id="BMMX01000001">
    <property type="protein sequence ID" value="GGK72658.1"/>
    <property type="molecule type" value="Genomic_DNA"/>
</dbReference>
<sequence>MEWTTTVVEKLNATVLESLFENRIAAIRVPGFLDEAASRAAVGGIKRHGLHYYENVFPPIGRAGITQFEHRQDAASRARYFAAAPAANQTRQEMFAGSGDLVGQVMDALAGAWPAEVAVAREPGGEQYFAGLVRVIGEGLLHCDWAPHDAPSTLWSIGAVNAQITWNVFCQMPRDGGVTVVYNRPWTAAAESFHIPDSYGYSDALVEGCDQVRIEPSVGDLVLFNSRNFHRIESGAGDDRISVSSFIGRFPDSTLTLWS</sequence>
<name>A0A8J3FM01_9ACTN</name>
<keyword evidence="2" id="KW-1185">Reference proteome</keyword>
<reference evidence="1" key="2">
    <citation type="submission" date="2020-09" db="EMBL/GenBank/DDBJ databases">
        <authorList>
            <person name="Sun Q."/>
            <person name="Zhou Y."/>
        </authorList>
    </citation>
    <scope>NUCLEOTIDE SEQUENCE</scope>
    <source>
        <strain evidence="1">CGMCC 4.7299</strain>
    </source>
</reference>
<dbReference type="Pfam" id="PF22814">
    <property type="entry name" value="WelO5"/>
    <property type="match status" value="1"/>
</dbReference>
<dbReference type="Proteomes" id="UP000656042">
    <property type="component" value="Unassembled WGS sequence"/>
</dbReference>
<dbReference type="RefSeq" id="WP_189077185.1">
    <property type="nucleotide sequence ID" value="NZ_BMMX01000001.1"/>
</dbReference>
<reference evidence="1" key="1">
    <citation type="journal article" date="2014" name="Int. J. Syst. Evol. Microbiol.">
        <title>Complete genome sequence of Corynebacterium casei LMG S-19264T (=DSM 44701T), isolated from a smear-ripened cheese.</title>
        <authorList>
            <consortium name="US DOE Joint Genome Institute (JGI-PGF)"/>
            <person name="Walter F."/>
            <person name="Albersmeier A."/>
            <person name="Kalinowski J."/>
            <person name="Ruckert C."/>
        </authorList>
    </citation>
    <scope>NUCLEOTIDE SEQUENCE</scope>
    <source>
        <strain evidence="1">CGMCC 4.7299</strain>
    </source>
</reference>
<evidence type="ECO:0000313" key="2">
    <source>
        <dbReference type="Proteomes" id="UP000656042"/>
    </source>
</evidence>
<dbReference type="AlphaFoldDB" id="A0A8J3FM01"/>
<organism evidence="1 2">
    <name type="scientific">Mangrovihabitans endophyticus</name>
    <dbReference type="NCBI Taxonomy" id="1751298"/>
    <lineage>
        <taxon>Bacteria</taxon>
        <taxon>Bacillati</taxon>
        <taxon>Actinomycetota</taxon>
        <taxon>Actinomycetes</taxon>
        <taxon>Micromonosporales</taxon>
        <taxon>Micromonosporaceae</taxon>
        <taxon>Mangrovihabitans</taxon>
    </lineage>
</organism>
<gene>
    <name evidence="1" type="ORF">GCM10012284_03080</name>
</gene>
<evidence type="ECO:0008006" key="3">
    <source>
        <dbReference type="Google" id="ProtNLM"/>
    </source>
</evidence>
<evidence type="ECO:0000313" key="1">
    <source>
        <dbReference type="EMBL" id="GGK72658.1"/>
    </source>
</evidence>
<proteinExistence type="predicted"/>
<accession>A0A8J3FM01</accession>
<dbReference type="Gene3D" id="2.60.120.620">
    <property type="entry name" value="q2cbj1_9rhob like domain"/>
    <property type="match status" value="1"/>
</dbReference>